<feature type="compositionally biased region" description="Gly residues" evidence="1">
    <location>
        <begin position="24"/>
        <end position="37"/>
    </location>
</feature>
<dbReference type="Proteomes" id="UP000673691">
    <property type="component" value="Unassembled WGS sequence"/>
</dbReference>
<reference evidence="2 3" key="1">
    <citation type="journal article" name="Sci. Rep.">
        <title>Genome-scale phylogenetic analyses confirm Olpidium as the closest living zoosporic fungus to the non-flagellated, terrestrial fungi.</title>
        <authorList>
            <person name="Chang Y."/>
            <person name="Rochon D."/>
            <person name="Sekimoto S."/>
            <person name="Wang Y."/>
            <person name="Chovatia M."/>
            <person name="Sandor L."/>
            <person name="Salamov A."/>
            <person name="Grigoriev I.V."/>
            <person name="Stajich J.E."/>
            <person name="Spatafora J.W."/>
        </authorList>
    </citation>
    <scope>NUCLEOTIDE SEQUENCE [LARGE SCALE GENOMIC DNA]</scope>
    <source>
        <strain evidence="2">S191</strain>
    </source>
</reference>
<feature type="region of interest" description="Disordered" evidence="1">
    <location>
        <begin position="1"/>
        <end position="55"/>
    </location>
</feature>
<evidence type="ECO:0000313" key="2">
    <source>
        <dbReference type="EMBL" id="KAG5457040.1"/>
    </source>
</evidence>
<gene>
    <name evidence="2" type="ORF">BJ554DRAFT_3057</name>
</gene>
<proteinExistence type="predicted"/>
<evidence type="ECO:0000313" key="3">
    <source>
        <dbReference type="Proteomes" id="UP000673691"/>
    </source>
</evidence>
<feature type="compositionally biased region" description="Gly residues" evidence="1">
    <location>
        <begin position="46"/>
        <end position="55"/>
    </location>
</feature>
<dbReference type="EMBL" id="JAEFCI010010737">
    <property type="protein sequence ID" value="KAG5457040.1"/>
    <property type="molecule type" value="Genomic_DNA"/>
</dbReference>
<comment type="caution">
    <text evidence="2">The sequence shown here is derived from an EMBL/GenBank/DDBJ whole genome shotgun (WGS) entry which is preliminary data.</text>
</comment>
<sequence length="119" mass="11485">MAGCAEPAPAPGCGGAASAEPPDGDGGGVGVVGGGTAGAAALPEPDGGGGGGDGEWGAAWWAYTIDVSRRVVPSDRTTNSHGGGETVMSRARPAVSMTPLPCARAWSQLATATNFFLSA</sequence>
<evidence type="ECO:0000256" key="1">
    <source>
        <dbReference type="SAM" id="MobiDB-lite"/>
    </source>
</evidence>
<name>A0A8H8DFY1_9FUNG</name>
<accession>A0A8H8DFY1</accession>
<organism evidence="2 3">
    <name type="scientific">Olpidium bornovanus</name>
    <dbReference type="NCBI Taxonomy" id="278681"/>
    <lineage>
        <taxon>Eukaryota</taxon>
        <taxon>Fungi</taxon>
        <taxon>Fungi incertae sedis</taxon>
        <taxon>Olpidiomycota</taxon>
        <taxon>Olpidiomycotina</taxon>
        <taxon>Olpidiomycetes</taxon>
        <taxon>Olpidiales</taxon>
        <taxon>Olpidiaceae</taxon>
        <taxon>Olpidium</taxon>
    </lineage>
</organism>
<keyword evidence="3" id="KW-1185">Reference proteome</keyword>
<protein>
    <submittedName>
        <fullName evidence="2">Uncharacterized protein</fullName>
    </submittedName>
</protein>
<dbReference type="AlphaFoldDB" id="A0A8H8DFY1"/>